<dbReference type="SUPFAM" id="SSF56112">
    <property type="entry name" value="Protein kinase-like (PK-like)"/>
    <property type="match status" value="1"/>
</dbReference>
<feature type="compositionally biased region" description="Low complexity" evidence="8">
    <location>
        <begin position="279"/>
        <end position="293"/>
    </location>
</feature>
<keyword evidence="5" id="KW-0547">Nucleotide-binding</keyword>
<proteinExistence type="inferred from homology"/>
<evidence type="ECO:0000259" key="9">
    <source>
        <dbReference type="PROSITE" id="PS50011"/>
    </source>
</evidence>
<dbReference type="AlphaFoldDB" id="A0A1E4TNZ1"/>
<feature type="region of interest" description="Disordered" evidence="8">
    <location>
        <begin position="425"/>
        <end position="495"/>
    </location>
</feature>
<feature type="region of interest" description="Disordered" evidence="8">
    <location>
        <begin position="524"/>
        <end position="551"/>
    </location>
</feature>
<dbReference type="FunFam" id="3.30.200.20:FF:001236">
    <property type="entry name" value="AGC/RSK protein kinase"/>
    <property type="match status" value="1"/>
</dbReference>
<dbReference type="SMART" id="SM00220">
    <property type="entry name" value="S_TKc"/>
    <property type="match status" value="1"/>
</dbReference>
<accession>A0A1E4TNZ1</accession>
<evidence type="ECO:0000256" key="2">
    <source>
        <dbReference type="ARBA" id="ARBA00012513"/>
    </source>
</evidence>
<dbReference type="Pfam" id="PF00069">
    <property type="entry name" value="Pkinase"/>
    <property type="match status" value="1"/>
</dbReference>
<dbReference type="Gene3D" id="1.10.510.10">
    <property type="entry name" value="Transferase(Phosphotransferase) domain 1"/>
    <property type="match status" value="1"/>
</dbReference>
<feature type="region of interest" description="Disordered" evidence="8">
    <location>
        <begin position="1"/>
        <end position="32"/>
    </location>
</feature>
<feature type="compositionally biased region" description="Low complexity" evidence="8">
    <location>
        <begin position="439"/>
        <end position="451"/>
    </location>
</feature>
<keyword evidence="3" id="KW-0723">Serine/threonine-protein kinase</keyword>
<evidence type="ECO:0000256" key="3">
    <source>
        <dbReference type="ARBA" id="ARBA00022527"/>
    </source>
</evidence>
<evidence type="ECO:0000313" key="10">
    <source>
        <dbReference type="EMBL" id="ODV93474.1"/>
    </source>
</evidence>
<feature type="compositionally biased region" description="Low complexity" evidence="8">
    <location>
        <begin position="462"/>
        <end position="495"/>
    </location>
</feature>
<dbReference type="Proteomes" id="UP000094236">
    <property type="component" value="Unassembled WGS sequence"/>
</dbReference>
<feature type="region of interest" description="Disordered" evidence="8">
    <location>
        <begin position="1095"/>
        <end position="1118"/>
    </location>
</feature>
<keyword evidence="11" id="KW-1185">Reference proteome</keyword>
<dbReference type="GO" id="GO:0004674">
    <property type="term" value="F:protein serine/threonine kinase activity"/>
    <property type="evidence" value="ECO:0007669"/>
    <property type="project" value="UniProtKB-KW"/>
</dbReference>
<comment type="similarity">
    <text evidence="1">Belongs to the protein kinase superfamily. AGC Ser/Thr protein kinase family.</text>
</comment>
<evidence type="ECO:0000256" key="6">
    <source>
        <dbReference type="ARBA" id="ARBA00022777"/>
    </source>
</evidence>
<feature type="compositionally biased region" description="Low complexity" evidence="8">
    <location>
        <begin position="217"/>
        <end position="230"/>
    </location>
</feature>
<feature type="compositionally biased region" description="Basic and acidic residues" evidence="8">
    <location>
        <begin position="254"/>
        <end position="278"/>
    </location>
</feature>
<feature type="compositionally biased region" description="Polar residues" evidence="8">
    <location>
        <begin position="345"/>
        <end position="357"/>
    </location>
</feature>
<feature type="region of interest" description="Disordered" evidence="8">
    <location>
        <begin position="345"/>
        <end position="369"/>
    </location>
</feature>
<feature type="compositionally biased region" description="Low complexity" evidence="8">
    <location>
        <begin position="62"/>
        <end position="72"/>
    </location>
</feature>
<gene>
    <name evidence="10" type="ORF">PACTADRAFT_52054</name>
</gene>
<keyword evidence="7" id="KW-0067">ATP-binding</keyword>
<dbReference type="OrthoDB" id="432483at2759"/>
<feature type="region of interest" description="Disordered" evidence="8">
    <location>
        <begin position="611"/>
        <end position="638"/>
    </location>
</feature>
<reference evidence="11" key="1">
    <citation type="submission" date="2016-05" db="EMBL/GenBank/DDBJ databases">
        <title>Comparative genomics of biotechnologically important yeasts.</title>
        <authorList>
            <consortium name="DOE Joint Genome Institute"/>
            <person name="Riley R."/>
            <person name="Haridas S."/>
            <person name="Wolfe K.H."/>
            <person name="Lopes M.R."/>
            <person name="Hittinger C.T."/>
            <person name="Goker M."/>
            <person name="Salamov A."/>
            <person name="Wisecaver J."/>
            <person name="Long T.M."/>
            <person name="Aerts A.L."/>
            <person name="Barry K."/>
            <person name="Choi C."/>
            <person name="Clum A."/>
            <person name="Coughlan A.Y."/>
            <person name="Deshpande S."/>
            <person name="Douglass A.P."/>
            <person name="Hanson S.J."/>
            <person name="Klenk H.-P."/>
            <person name="Labutti K."/>
            <person name="Lapidus A."/>
            <person name="Lindquist E."/>
            <person name="Lipzen A."/>
            <person name="Meier-Kolthoff J.P."/>
            <person name="Ohm R.A."/>
            <person name="Otillar R.P."/>
            <person name="Pangilinan J."/>
            <person name="Peng Y."/>
            <person name="Rokas A."/>
            <person name="Rosa C.A."/>
            <person name="Scheuner C."/>
            <person name="Sibirny A.A."/>
            <person name="Slot J.C."/>
            <person name="Stielow J.B."/>
            <person name="Sun H."/>
            <person name="Kurtzman C.P."/>
            <person name="Blackwell M."/>
            <person name="Grigoriev I.V."/>
            <person name="Jeffries T.W."/>
        </authorList>
    </citation>
    <scope>NUCLEOTIDE SEQUENCE [LARGE SCALE GENOMIC DNA]</scope>
    <source>
        <strain evidence="11">NRRL Y-2460</strain>
    </source>
</reference>
<feature type="compositionally biased region" description="Low complexity" evidence="8">
    <location>
        <begin position="123"/>
        <end position="142"/>
    </location>
</feature>
<dbReference type="InterPro" id="IPR000719">
    <property type="entry name" value="Prot_kinase_dom"/>
</dbReference>
<feature type="compositionally biased region" description="Polar residues" evidence="8">
    <location>
        <begin position="21"/>
        <end position="32"/>
    </location>
</feature>
<evidence type="ECO:0000256" key="8">
    <source>
        <dbReference type="SAM" id="MobiDB-lite"/>
    </source>
</evidence>
<keyword evidence="4" id="KW-0808">Transferase</keyword>
<dbReference type="EC" id="2.7.11.1" evidence="2"/>
<evidence type="ECO:0000256" key="4">
    <source>
        <dbReference type="ARBA" id="ARBA00022679"/>
    </source>
</evidence>
<feature type="domain" description="Protein kinase" evidence="9">
    <location>
        <begin position="734"/>
        <end position="1043"/>
    </location>
</feature>
<sequence length="1184" mass="130710">MSTSTSNFNNSTISNNPFSPGNSPEDISSPTFSNYNDTINLIGKSSVPNSATTSTATATAVHNNSANNSNSNGGSISFHLLPPRSGHNNNSSLNGNRSRSHSRTRSRSNSSRKMSLGKLFSFGNSNNNNNNNNGSANGNTSIGSGGDLIEGTTYKEEEEDAANFPRGTVGAAPTGAAATSNTTSNTTTTTSAPSTIPSTGNPFESEEFFPPMSSPAGSHFSNSGNFSSTSQRLSDGGHNDNLDGSDYFSPKGSAEVEHEINNVKTQQERAERQQEQSQHEQSQQEQAQQYEEQVVNAESTHNNIGPYEAVDEELDAEEEYGYPSSPNNTSSKLRFTKIKSLFKFGSSNNTNYGNDSGYTDHEEDDDATLNQENGHKFRNEFTESNNDPGDNDITSSVLNEILDIPQEITTEVTNDEAMSLPQQVQMPAQAHAPPLRSPQQLSTSEHQSSSSLMKFIRRKRSSSNPKRLENSSSSSSTHTASAGTTTPTTVAPNKSQVMFTKDQGTSYSSPSITINGSNHNHINNNQPNKSSVVNSNPYFQHQGLPPHLEEANNNQNSNAHHIRSSSHGNNGTVMMNTENECDIIDQEYSMKLKHDYSVNNSTLSINIIRPDEERDQHENGVATAEDRKQDLNQNENSSFVPSNIQKRLRRVASAPLGLKVIGEQDSKLELEQEPAYPQYLSHSSHLPATADMDLAKHIGELKVTSRPRNKSVGGRTYSSNSVRISDVEVNASCFERIKLLGRGDVGKVYLVREKATKKLYAMKVLNKKEMIERNKIKRALAEQEILATSNHPFIVTLYHSFQSNDYLFLCMEYCMGGEFFRALQTRKSKCISENDAKFYASEVTAALEYLHMMGFIYRDLKPENILLHASGHVMLSDFDLSKRSDNIGRPGVVLNGHNSSSYSSNSSNSNIPTGVDTKACIDGFRTNSFVGTEEYIAPEVIRGKGHTSAVDWWTLGIFIYEMLYGTTPFKGSTRNQTFANILKKEVAFSNNGSSGSNGSSSGNPEVKISSSCKNLIKKLLIKDETNRLGSKNGANDIKQHIFFKNVQWALLRNQKPPMVPVFTKNKKTKVAKTSNSNEEDCDSFNLSFDNVKKNTKLQKQKTPQQEDSEPEKEKLENKDVDPFEKFNSITLHHDSDDFEDDDQMIYDGNPEEIEMSLGNISYSVNSANRSKHHYYSSGGKFLKR</sequence>
<evidence type="ECO:0000256" key="5">
    <source>
        <dbReference type="ARBA" id="ARBA00022741"/>
    </source>
</evidence>
<keyword evidence="6" id="KW-0418">Kinase</keyword>
<dbReference type="EMBL" id="KV454018">
    <property type="protein sequence ID" value="ODV93474.1"/>
    <property type="molecule type" value="Genomic_DNA"/>
</dbReference>
<dbReference type="InterPro" id="IPR008271">
    <property type="entry name" value="Ser/Thr_kinase_AS"/>
</dbReference>
<evidence type="ECO:0000313" key="11">
    <source>
        <dbReference type="Proteomes" id="UP000094236"/>
    </source>
</evidence>
<dbReference type="PROSITE" id="PS00108">
    <property type="entry name" value="PROTEIN_KINASE_ST"/>
    <property type="match status" value="1"/>
</dbReference>
<feature type="compositionally biased region" description="Low complexity" evidence="8">
    <location>
        <begin position="84"/>
        <end position="97"/>
    </location>
</feature>
<feature type="compositionally biased region" description="Basic and acidic residues" evidence="8">
    <location>
        <begin position="611"/>
        <end position="630"/>
    </location>
</feature>
<dbReference type="InterPro" id="IPR011009">
    <property type="entry name" value="Kinase-like_dom_sf"/>
</dbReference>
<dbReference type="PANTHER" id="PTHR45637">
    <property type="entry name" value="FLIPPASE KINASE 1-RELATED"/>
    <property type="match status" value="1"/>
</dbReference>
<feature type="region of interest" description="Disordered" evidence="8">
    <location>
        <begin position="62"/>
        <end position="294"/>
    </location>
</feature>
<organism evidence="10 11">
    <name type="scientific">Pachysolen tannophilus NRRL Y-2460</name>
    <dbReference type="NCBI Taxonomy" id="669874"/>
    <lineage>
        <taxon>Eukaryota</taxon>
        <taxon>Fungi</taxon>
        <taxon>Dikarya</taxon>
        <taxon>Ascomycota</taxon>
        <taxon>Saccharomycotina</taxon>
        <taxon>Pichiomycetes</taxon>
        <taxon>Pachysolenaceae</taxon>
        <taxon>Pachysolen</taxon>
    </lineage>
</organism>
<dbReference type="CDD" id="cd05574">
    <property type="entry name" value="STKc_phototropin_like"/>
    <property type="match status" value="1"/>
</dbReference>
<dbReference type="STRING" id="669874.A0A1E4TNZ1"/>
<feature type="compositionally biased region" description="Low complexity" evidence="8">
    <location>
        <begin position="1"/>
        <end position="20"/>
    </location>
</feature>
<feature type="compositionally biased region" description="Low complexity" evidence="8">
    <location>
        <begin position="170"/>
        <end position="200"/>
    </location>
</feature>
<dbReference type="Gene3D" id="3.30.200.20">
    <property type="entry name" value="Phosphorylase Kinase, domain 1"/>
    <property type="match status" value="1"/>
</dbReference>
<evidence type="ECO:0000256" key="7">
    <source>
        <dbReference type="ARBA" id="ARBA00022840"/>
    </source>
</evidence>
<protein>
    <recommendedName>
        <fullName evidence="2">non-specific serine/threonine protein kinase</fullName>
        <ecNumber evidence="2">2.7.11.1</ecNumber>
    </recommendedName>
</protein>
<name>A0A1E4TNZ1_PACTA</name>
<dbReference type="GO" id="GO:0005524">
    <property type="term" value="F:ATP binding"/>
    <property type="evidence" value="ECO:0007669"/>
    <property type="project" value="UniProtKB-KW"/>
</dbReference>
<dbReference type="PROSITE" id="PS50011">
    <property type="entry name" value="PROTEIN_KINASE_DOM"/>
    <property type="match status" value="1"/>
</dbReference>
<evidence type="ECO:0000256" key="1">
    <source>
        <dbReference type="ARBA" id="ARBA00009903"/>
    </source>
</evidence>